<dbReference type="PRINTS" id="PR01217">
    <property type="entry name" value="PRICHEXTENSN"/>
</dbReference>
<feature type="compositionally biased region" description="Pro residues" evidence="1">
    <location>
        <begin position="119"/>
        <end position="135"/>
    </location>
</feature>
<dbReference type="Pfam" id="PF17963">
    <property type="entry name" value="Big_9"/>
    <property type="match status" value="1"/>
</dbReference>
<dbReference type="SUPFAM" id="SSF49313">
    <property type="entry name" value="Cadherin-like"/>
    <property type="match status" value="1"/>
</dbReference>
<dbReference type="AlphaFoldDB" id="A0A7C1JQE7"/>
<feature type="compositionally biased region" description="Pro residues" evidence="1">
    <location>
        <begin position="77"/>
        <end position="96"/>
    </location>
</feature>
<evidence type="ECO:0000256" key="1">
    <source>
        <dbReference type="SAM" id="MobiDB-lite"/>
    </source>
</evidence>
<dbReference type="InterPro" id="IPR013783">
    <property type="entry name" value="Ig-like_fold"/>
</dbReference>
<feature type="region of interest" description="Disordered" evidence="1">
    <location>
        <begin position="115"/>
        <end position="135"/>
    </location>
</feature>
<evidence type="ECO:0000313" key="2">
    <source>
        <dbReference type="EMBL" id="HDX29867.1"/>
    </source>
</evidence>
<sequence length="883" mass="92651">MSMRNDRPSTRRWARIAVFGGGALVLLLIGYVIGATLFPIVEPPAPIAQPTPDATTPDATLIPTFTPSPVAPTSTPTEPPTHTPQPTPTAAPPTPTPILIVVTAPPSPTFTATWTPQPTATPVPPTNTPVPSPTPTWTPVFTPTWTPVFTPTWTPQPTPTATLMPTPTNTATPTATFTATSTATPTETETALPTATPTNTATATATLTPTATATATATATPTATLTPTATATETVTPTATNTATATATLTPTATATATATATLTPTPTATETATPTATETVTPTATNTATATPTLTPTPTATETATPTATVTPTLTPTMQWIFASEPVTVAYLNQTYVYTVTFDLEDIYADESNIELPLPTEEAGPPQPEELEAPTGASTSLNEEAGPVSEGDENLQGQNEMTEEEASENELPPGGPVIIAGGALTVEAPVLPTWLRLVAIEEDEKSVLLTGVPLDEDEGEHPVLLTATDAFGAVITQSFTITVELDPAPFRFEAFLFETGEDEPLEGVLDVYHAEGLPIYFSLLDPPQHGAVDELDSETGAFVYKPDLDFFGEDIFTVELSDDLQRIITAPVTITVNAVNDPPRIDMDDVYTVTVGDVVTLTVVVTDVDSAVYTVTVEGLPPNLMLIEDEESRIIAGEVAPEALESGPYVTLIAAVDDEGVETQHEITWVILAPNAGNDDEERATATTSDVVLPVTQATQLPPGQEGLAYAWQVPPPYEGCPSAPDALTPAPLTEDASLLDDLFLEAPAQGPGLLFTVTLPAGDYALLVCGCAPTYTIDDRASLPVNNQALYAEIDGDSPRSEEGKVLPLTGFAESNDFVWRPLAMLGASNAPFLVSLDEGEHLVTLWMADDGLLVHSIRLMPATALTEAQMPIAERCISTE</sequence>
<feature type="region of interest" description="Disordered" evidence="1">
    <location>
        <begin position="45"/>
        <end position="98"/>
    </location>
</feature>
<dbReference type="GO" id="GO:0016020">
    <property type="term" value="C:membrane"/>
    <property type="evidence" value="ECO:0007669"/>
    <property type="project" value="InterPro"/>
</dbReference>
<accession>A0A7C1JQE7</accession>
<dbReference type="EMBL" id="DSMG01000001">
    <property type="protein sequence ID" value="HDX29867.1"/>
    <property type="molecule type" value="Genomic_DNA"/>
</dbReference>
<feature type="region of interest" description="Disordered" evidence="1">
    <location>
        <begin position="358"/>
        <end position="415"/>
    </location>
</feature>
<protein>
    <recommendedName>
        <fullName evidence="3">Cadherin domain-containing protein</fullName>
    </recommendedName>
</protein>
<reference evidence="2" key="1">
    <citation type="journal article" date="2020" name="mSystems">
        <title>Genome- and Community-Level Interaction Insights into Carbon Utilization and Element Cycling Functions of Hydrothermarchaeota in Hydrothermal Sediment.</title>
        <authorList>
            <person name="Zhou Z."/>
            <person name="Liu Y."/>
            <person name="Xu W."/>
            <person name="Pan J."/>
            <person name="Luo Z.H."/>
            <person name="Li M."/>
        </authorList>
    </citation>
    <scope>NUCLEOTIDE SEQUENCE [LARGE SCALE GENOMIC DNA]</scope>
    <source>
        <strain evidence="2">SpSt-289</strain>
    </source>
</reference>
<gene>
    <name evidence="2" type="ORF">ENQ20_00050</name>
</gene>
<comment type="caution">
    <text evidence="2">The sequence shown here is derived from an EMBL/GenBank/DDBJ whole genome shotgun (WGS) entry which is preliminary data.</text>
</comment>
<evidence type="ECO:0008006" key="3">
    <source>
        <dbReference type="Google" id="ProtNLM"/>
    </source>
</evidence>
<dbReference type="InterPro" id="IPR015919">
    <property type="entry name" value="Cadherin-like_sf"/>
</dbReference>
<dbReference type="PANTHER" id="PTHR45725:SF18">
    <property type="entry name" value="ORC1-LIKE AAA ATPASE DOMAIN-CONTAINING PROTEIN"/>
    <property type="match status" value="1"/>
</dbReference>
<feature type="region of interest" description="Disordered" evidence="1">
    <location>
        <begin position="287"/>
        <end position="311"/>
    </location>
</feature>
<dbReference type="PANTHER" id="PTHR45725">
    <property type="entry name" value="FORMIN HOMOLOGY 2 FAMILY MEMBER"/>
    <property type="match status" value="1"/>
</dbReference>
<feature type="region of interest" description="Disordered" evidence="1">
    <location>
        <begin position="179"/>
        <end position="222"/>
    </location>
</feature>
<dbReference type="GO" id="GO:0005509">
    <property type="term" value="F:calcium ion binding"/>
    <property type="evidence" value="ECO:0007669"/>
    <property type="project" value="InterPro"/>
</dbReference>
<feature type="compositionally biased region" description="Low complexity" evidence="1">
    <location>
        <begin position="50"/>
        <end position="76"/>
    </location>
</feature>
<organism evidence="2">
    <name type="scientific">Caldilinea aerophila</name>
    <dbReference type="NCBI Taxonomy" id="133453"/>
    <lineage>
        <taxon>Bacteria</taxon>
        <taxon>Bacillati</taxon>
        <taxon>Chloroflexota</taxon>
        <taxon>Caldilineae</taxon>
        <taxon>Caldilineales</taxon>
        <taxon>Caldilineaceae</taxon>
        <taxon>Caldilinea</taxon>
    </lineage>
</organism>
<dbReference type="Gene3D" id="2.60.40.10">
    <property type="entry name" value="Immunoglobulins"/>
    <property type="match status" value="2"/>
</dbReference>
<dbReference type="InterPro" id="IPR051425">
    <property type="entry name" value="Formin_Homology"/>
</dbReference>
<proteinExistence type="predicted"/>
<name>A0A7C1JQE7_9CHLR</name>